<feature type="compositionally biased region" description="Low complexity" evidence="1">
    <location>
        <begin position="584"/>
        <end position="600"/>
    </location>
</feature>
<organism evidence="2 3">
    <name type="scientific">Acanthaster planci</name>
    <name type="common">Crown-of-thorns starfish</name>
    <dbReference type="NCBI Taxonomy" id="133434"/>
    <lineage>
        <taxon>Eukaryota</taxon>
        <taxon>Metazoa</taxon>
        <taxon>Echinodermata</taxon>
        <taxon>Eleutherozoa</taxon>
        <taxon>Asterozoa</taxon>
        <taxon>Asteroidea</taxon>
        <taxon>Valvatacea</taxon>
        <taxon>Valvatida</taxon>
        <taxon>Acanthasteridae</taxon>
        <taxon>Acanthaster</taxon>
    </lineage>
</organism>
<accession>A0A8B7XIP5</accession>
<feature type="compositionally biased region" description="Low complexity" evidence="1">
    <location>
        <begin position="59"/>
        <end position="74"/>
    </location>
</feature>
<feature type="compositionally biased region" description="Polar residues" evidence="1">
    <location>
        <begin position="912"/>
        <end position="930"/>
    </location>
</feature>
<evidence type="ECO:0000313" key="2">
    <source>
        <dbReference type="Proteomes" id="UP000694845"/>
    </source>
</evidence>
<feature type="region of interest" description="Disordered" evidence="1">
    <location>
        <begin position="910"/>
        <end position="948"/>
    </location>
</feature>
<feature type="compositionally biased region" description="Low complexity" evidence="1">
    <location>
        <begin position="931"/>
        <end position="940"/>
    </location>
</feature>
<evidence type="ECO:0000256" key="1">
    <source>
        <dbReference type="SAM" id="MobiDB-lite"/>
    </source>
</evidence>
<evidence type="ECO:0000313" key="3">
    <source>
        <dbReference type="RefSeq" id="XP_022080076.1"/>
    </source>
</evidence>
<protein>
    <submittedName>
        <fullName evidence="3">Uncharacterized protein LOC110973509</fullName>
    </submittedName>
</protein>
<feature type="region of interest" description="Disordered" evidence="1">
    <location>
        <begin position="1041"/>
        <end position="1074"/>
    </location>
</feature>
<dbReference type="GeneID" id="110973509"/>
<feature type="compositionally biased region" description="Basic and acidic residues" evidence="1">
    <location>
        <begin position="41"/>
        <end position="56"/>
    </location>
</feature>
<feature type="region of interest" description="Disordered" evidence="1">
    <location>
        <begin position="538"/>
        <end position="647"/>
    </location>
</feature>
<keyword evidence="2" id="KW-1185">Reference proteome</keyword>
<feature type="region of interest" description="Disordered" evidence="1">
    <location>
        <begin position="1121"/>
        <end position="1145"/>
    </location>
</feature>
<feature type="region of interest" description="Disordered" evidence="1">
    <location>
        <begin position="181"/>
        <end position="251"/>
    </location>
</feature>
<feature type="compositionally biased region" description="Polar residues" evidence="1">
    <location>
        <begin position="204"/>
        <end position="226"/>
    </location>
</feature>
<dbReference type="RefSeq" id="XP_022080076.1">
    <property type="nucleotide sequence ID" value="XM_022224384.1"/>
</dbReference>
<proteinExistence type="predicted"/>
<feature type="compositionally biased region" description="Polar residues" evidence="1">
    <location>
        <begin position="762"/>
        <end position="788"/>
    </location>
</feature>
<reference evidence="3" key="1">
    <citation type="submission" date="2025-08" db="UniProtKB">
        <authorList>
            <consortium name="RefSeq"/>
        </authorList>
    </citation>
    <scope>IDENTIFICATION</scope>
</reference>
<dbReference type="Proteomes" id="UP000694845">
    <property type="component" value="Unplaced"/>
</dbReference>
<name>A0A8B7XIP5_ACAPL</name>
<feature type="compositionally biased region" description="Polar residues" evidence="1">
    <location>
        <begin position="1123"/>
        <end position="1145"/>
    </location>
</feature>
<feature type="region of interest" description="Disordered" evidence="1">
    <location>
        <begin position="756"/>
        <end position="810"/>
    </location>
</feature>
<dbReference type="KEGG" id="aplc:110973509"/>
<feature type="compositionally biased region" description="Polar residues" evidence="1">
    <location>
        <begin position="617"/>
        <end position="628"/>
    </location>
</feature>
<gene>
    <name evidence="3" type="primary">LOC110973509</name>
</gene>
<feature type="compositionally biased region" description="Polar residues" evidence="1">
    <location>
        <begin position="1057"/>
        <end position="1074"/>
    </location>
</feature>
<dbReference type="OrthoDB" id="6430699at2759"/>
<feature type="compositionally biased region" description="Basic and acidic residues" evidence="1">
    <location>
        <begin position="546"/>
        <end position="560"/>
    </location>
</feature>
<dbReference type="OMA" id="GHENSCH"/>
<feature type="region of interest" description="Disordered" evidence="1">
    <location>
        <begin position="1"/>
        <end position="87"/>
    </location>
</feature>
<sequence length="1308" mass="142834">MPTSGEARIRPTSTYNLRSRPLPRAKKATAGVRTTSRSLSKNKENVKQPGGKDKQSRIPVPVKTTPAAKATTPADSKASPACRSKRRVRPVPDFAKLHKSWQSSFNKGKACSKKQCTQIREFDLTKPGTVFHARYHDGKHVSPTMDEWDEDIFQSDDEALQSILNAGLPASESQQQGRLTVAGYGGSGFTQAKPGRQTLGALPSTFQGRADNTQNIKTTGSRQVEGQASKPALQNDPLEQEQHKGRNPSLAEQQQGMDINFEPDAGALASILNNTGTNFQRQAPAVRQTIGTATGAGRNHESMYCGRQSQGPMRTSIYYQRPRNMNFNRVYTDFANHILSRLSLAENMVPSSNSQPLERLTNTKTTVVARSTCKAVNKSHVMMSAPRRMRTPATASRILNPRHHAALRGQDTSCSPALVAPPSALKKPNANKESRALSVKWADILSPPGIRTASVPGKDEVATALFVDEDTRSLDLFSVNQPTNNEGQQQGANIKGKQDQILQLQQQVAVHCQELKEMDEIEQQLLSEIQRLQQDDCLLSPPTADPEERKEQEARHDRAVDSPPLPVVPLQCDQQSLPGKALLQSSSQPQQKQFFQMPEQDSAPTLGVSTAPGKATESLQKPSTNHTDQFGKKPFNHSPGSPFKRSQLPRNVTYMYGLSQPSATPMKFHSESNCKMSNESTSCDASELWHQSLHRPLETLNTPEKPFVEMAECDSPSKPENRSRTPDLRMPEIKMETPQEMLNKNMAAERVEFNHHGCSDDVNPQRTKTSLSQAATTMSSGHLGQNASDGLHTSRRPLGAASRPQLATETDISTASHFIPSGTGEPINSFSQKLSIEHPCSRQESLPNRMWNSQKLIVPSGSSHDLTNGYPQPDSFCRIATSSSFHSVPTNNHESPVLAVNQASMGLHEHSCQPNTDRSGNSKMPQGSVFSSSTTSLLSSGQPLLPNAREWNPQLAGERVSAQMSSTPAHICTPQAVKPHSMIKELTLKQLLPSVSVLGNQPALYSQDIPPIHTPLAMRSMSALSRNPDLEVSPVQFVSPIPMRPGQVPPSAEGKPTSFSPAQHQTALTSDLPSVSLTATVSETEARNSNPLQQESGLDYYPASATRATRETSNFEAVAADDNLSQQYSSRTGNPTSAPTSTQTKATSMPLKEINLHNTLHVIDQVLEATTVGDAGNEKPKPYSHGEPQRPWSHLKFKGQGSLSLGAELMTNRGAAAFLKSKMKPLLSATTNQLFHEALLDEECALYACRLPSKFNPRNAPDRLCLDPVAKILMDGDDMHFVPIHSRGQVYFSSPIGSAFNTYISSSN</sequence>
<feature type="region of interest" description="Disordered" evidence="1">
    <location>
        <begin position="1173"/>
        <end position="1193"/>
    </location>
</feature>